<proteinExistence type="predicted"/>
<keyword evidence="3" id="KW-1185">Reference proteome</keyword>
<accession>A0ABQ9G4M8</accession>
<name>A0ABQ9G4M8_9NEOP</name>
<dbReference type="InterPro" id="IPR014821">
    <property type="entry name" value="Ins145_P3_rcpt"/>
</dbReference>
<dbReference type="EMBL" id="JARBHB010000015">
    <property type="protein sequence ID" value="KAJ8867415.1"/>
    <property type="molecule type" value="Genomic_DNA"/>
</dbReference>
<evidence type="ECO:0000259" key="1">
    <source>
        <dbReference type="Pfam" id="PF08709"/>
    </source>
</evidence>
<evidence type="ECO:0000313" key="3">
    <source>
        <dbReference type="Proteomes" id="UP001159363"/>
    </source>
</evidence>
<protein>
    <recommendedName>
        <fullName evidence="1">Inositol 1,4,5-trisphosphate/ryanodine receptor domain-containing protein</fullName>
    </recommendedName>
</protein>
<reference evidence="2 3" key="1">
    <citation type="submission" date="2023-02" db="EMBL/GenBank/DDBJ databases">
        <title>LHISI_Scaffold_Assembly.</title>
        <authorList>
            <person name="Stuart O.P."/>
            <person name="Cleave R."/>
            <person name="Magrath M.J.L."/>
            <person name="Mikheyev A.S."/>
        </authorList>
    </citation>
    <scope>NUCLEOTIDE SEQUENCE [LARGE SCALE GENOMIC DNA]</scope>
    <source>
        <strain evidence="2">Daus_M_001</strain>
        <tissue evidence="2">Leg muscle</tissue>
    </source>
</reference>
<dbReference type="InterPro" id="IPR015925">
    <property type="entry name" value="Ryanodine_IP3_receptor"/>
</dbReference>
<organism evidence="2 3">
    <name type="scientific">Dryococelus australis</name>
    <dbReference type="NCBI Taxonomy" id="614101"/>
    <lineage>
        <taxon>Eukaryota</taxon>
        <taxon>Metazoa</taxon>
        <taxon>Ecdysozoa</taxon>
        <taxon>Arthropoda</taxon>
        <taxon>Hexapoda</taxon>
        <taxon>Insecta</taxon>
        <taxon>Pterygota</taxon>
        <taxon>Neoptera</taxon>
        <taxon>Polyneoptera</taxon>
        <taxon>Phasmatodea</taxon>
        <taxon>Verophasmatodea</taxon>
        <taxon>Anareolatae</taxon>
        <taxon>Phasmatidae</taxon>
        <taxon>Eurycanthinae</taxon>
        <taxon>Dryococelus</taxon>
    </lineage>
</organism>
<dbReference type="Gene3D" id="2.80.10.50">
    <property type="match status" value="2"/>
</dbReference>
<dbReference type="Pfam" id="PF08709">
    <property type="entry name" value="Ins145_P3_rec"/>
    <property type="match status" value="1"/>
</dbReference>
<sequence length="425" mass="46712">MPFSLDVLAETQFNVGTWRLVVRSQRDLSTSSLLYGGEGYRWEEVAIAPRHTSGVATFIGGLPTAVLDLSIFRQRFYFGRCVEISRTTYPKLQLPKIYRSATQEDMVCLSCTATGERVCLAAEGFGNRHCYLETIADKVTTPIPRLTHLAAASRTRVSSHANSSIMYSRFAFFEPVGAAATMWLDYSPPHLGKPGSISSRVAPGFSQVGIVPDDAADRPVFSGISRFPRPCVPAPLHTRLASPSSAAKASIGRMEGRKCARGRRCVLQNIPPDLSQCVFVIEQALSVRALQELVTAAGSETIGKILHYSPVDMMQLGVQLQPLHPLGHAYVLEANGRLFFPPRLTGFDSRPDNSRIYSRGNRAGRCRWSAGFLGDIPFPLAATPYPPHIILVSRPNLHSPFSTTSLRRLMPGCTIVVRNSIRNRI</sequence>
<dbReference type="Proteomes" id="UP001159363">
    <property type="component" value="Chromosome 14"/>
</dbReference>
<dbReference type="PANTHER" id="PTHR46399">
    <property type="entry name" value="B30.2/SPRY DOMAIN-CONTAINING PROTEIN"/>
    <property type="match status" value="1"/>
</dbReference>
<feature type="domain" description="Inositol 1,4,5-trisphosphate/ryanodine receptor" evidence="1">
    <location>
        <begin position="104"/>
        <end position="144"/>
    </location>
</feature>
<comment type="caution">
    <text evidence="2">The sequence shown here is derived from an EMBL/GenBank/DDBJ whole genome shotgun (WGS) entry which is preliminary data.</text>
</comment>
<dbReference type="PANTHER" id="PTHR46399:SF8">
    <property type="entry name" value="B30.2_SPRY DOMAIN-CONTAINING PROTEIN"/>
    <property type="match status" value="1"/>
</dbReference>
<evidence type="ECO:0000313" key="2">
    <source>
        <dbReference type="EMBL" id="KAJ8867415.1"/>
    </source>
</evidence>
<gene>
    <name evidence="2" type="ORF">PR048_031216</name>
</gene>